<evidence type="ECO:0000256" key="1">
    <source>
        <dbReference type="ARBA" id="ARBA00004123"/>
    </source>
</evidence>
<name>A0A131Y7J5_IXORI</name>
<dbReference type="Pfam" id="PF00096">
    <property type="entry name" value="zf-C2H2"/>
    <property type="match status" value="3"/>
</dbReference>
<dbReference type="PROSITE" id="PS50157">
    <property type="entry name" value="ZINC_FINGER_C2H2_2"/>
    <property type="match status" value="3"/>
</dbReference>
<dbReference type="PANTHER" id="PTHR23235:SF120">
    <property type="entry name" value="KRUPPEL-LIKE FACTOR 15"/>
    <property type="match status" value="1"/>
</dbReference>
<keyword evidence="3" id="KW-0677">Repeat</keyword>
<feature type="region of interest" description="Disordered" evidence="8">
    <location>
        <begin position="121"/>
        <end position="140"/>
    </location>
</feature>
<dbReference type="InterPro" id="IPR013087">
    <property type="entry name" value="Znf_C2H2_type"/>
</dbReference>
<sequence>TRQASGSVQELAAVSRADAFRLTEPCRGAPELPRWQTSAELVMESPAMAPGILSLEDLSLDALGADLDSLFSSDSCLVADEVSPEASMQLPEFGIFSDAYYPMLCHEPCVQTPWCSEPQGRPAGFSPDSGYEDASVASSPSPVPEGCLEVDWCEELAADCLDDFVVLGVGLKTLMSSFREDDSSPCPTVVSPSPAPVALPAPRGRPSQSWTQQQQQPRARASAGGRKPKSSILLDCHSPPTGPRRHGGGRAAPAASTAAAVPEEDKIFCCSYPGCTKVYSKSSHLKAHLRRHTGEKPFACQWPGCGWRFSRSDELARHKRSHSGIKPYRCQICDKRFSRSDHLAKHLKVHRRDKMAGPLGTRARVHHAASVRA</sequence>
<dbReference type="SMART" id="SM00355">
    <property type="entry name" value="ZnF_C2H2"/>
    <property type="match status" value="3"/>
</dbReference>
<keyword evidence="6" id="KW-0539">Nucleus</keyword>
<accession>A0A131Y7J5</accession>
<dbReference type="GO" id="GO:0000981">
    <property type="term" value="F:DNA-binding transcription factor activity, RNA polymerase II-specific"/>
    <property type="evidence" value="ECO:0007669"/>
    <property type="project" value="TreeGrafter"/>
</dbReference>
<comment type="subcellular location">
    <subcellularLocation>
        <location evidence="1">Nucleus</location>
    </subcellularLocation>
</comment>
<dbReference type="FunFam" id="3.30.160.60:FF:000018">
    <property type="entry name" value="Krueppel-like factor 15"/>
    <property type="match status" value="1"/>
</dbReference>
<feature type="domain" description="C2H2-type" evidence="9">
    <location>
        <begin position="298"/>
        <end position="327"/>
    </location>
</feature>
<keyword evidence="2" id="KW-0479">Metal-binding</keyword>
<dbReference type="EMBL" id="GEFM01001905">
    <property type="protein sequence ID" value="JAP73891.1"/>
    <property type="molecule type" value="mRNA"/>
</dbReference>
<evidence type="ECO:0000313" key="10">
    <source>
        <dbReference type="EMBL" id="JAP73891.1"/>
    </source>
</evidence>
<evidence type="ECO:0000256" key="3">
    <source>
        <dbReference type="ARBA" id="ARBA00022737"/>
    </source>
</evidence>
<dbReference type="PANTHER" id="PTHR23235">
    <property type="entry name" value="KRUEPPEL-LIKE TRANSCRIPTION FACTOR"/>
    <property type="match status" value="1"/>
</dbReference>
<dbReference type="InterPro" id="IPR036236">
    <property type="entry name" value="Znf_C2H2_sf"/>
</dbReference>
<dbReference type="PROSITE" id="PS00028">
    <property type="entry name" value="ZINC_FINGER_C2H2_1"/>
    <property type="match status" value="3"/>
</dbReference>
<dbReference type="AlphaFoldDB" id="A0A131Y7J5"/>
<evidence type="ECO:0000256" key="8">
    <source>
        <dbReference type="SAM" id="MobiDB-lite"/>
    </source>
</evidence>
<dbReference type="SUPFAM" id="SSF57667">
    <property type="entry name" value="beta-beta-alpha zinc fingers"/>
    <property type="match status" value="2"/>
</dbReference>
<keyword evidence="5" id="KW-0862">Zinc</keyword>
<keyword evidence="4 7" id="KW-0863">Zinc-finger</keyword>
<organism evidence="10">
    <name type="scientific">Ixodes ricinus</name>
    <name type="common">Common tick</name>
    <name type="synonym">Acarus ricinus</name>
    <dbReference type="NCBI Taxonomy" id="34613"/>
    <lineage>
        <taxon>Eukaryota</taxon>
        <taxon>Metazoa</taxon>
        <taxon>Ecdysozoa</taxon>
        <taxon>Arthropoda</taxon>
        <taxon>Chelicerata</taxon>
        <taxon>Arachnida</taxon>
        <taxon>Acari</taxon>
        <taxon>Parasitiformes</taxon>
        <taxon>Ixodida</taxon>
        <taxon>Ixodoidea</taxon>
        <taxon>Ixodidae</taxon>
        <taxon>Ixodinae</taxon>
        <taxon>Ixodes</taxon>
    </lineage>
</organism>
<feature type="domain" description="C2H2-type" evidence="9">
    <location>
        <begin position="268"/>
        <end position="297"/>
    </location>
</feature>
<dbReference type="FunFam" id="3.30.160.60:FF:003359">
    <property type="entry name" value="Zinc finger protein"/>
    <property type="match status" value="1"/>
</dbReference>
<dbReference type="FunFam" id="3.30.160.60:FF:000125">
    <property type="entry name" value="Putative zinc finger protein 143"/>
    <property type="match status" value="1"/>
</dbReference>
<evidence type="ECO:0000256" key="2">
    <source>
        <dbReference type="ARBA" id="ARBA00022723"/>
    </source>
</evidence>
<protein>
    <submittedName>
        <fullName evidence="10">Putative positive regulation of transcription</fullName>
    </submittedName>
</protein>
<dbReference type="GO" id="GO:0008270">
    <property type="term" value="F:zinc ion binding"/>
    <property type="evidence" value="ECO:0007669"/>
    <property type="project" value="UniProtKB-KW"/>
</dbReference>
<feature type="non-terminal residue" evidence="10">
    <location>
        <position position="1"/>
    </location>
</feature>
<evidence type="ECO:0000256" key="7">
    <source>
        <dbReference type="PROSITE-ProRule" id="PRU00042"/>
    </source>
</evidence>
<dbReference type="Gene3D" id="3.30.160.60">
    <property type="entry name" value="Classic Zinc Finger"/>
    <property type="match status" value="3"/>
</dbReference>
<reference evidence="10" key="1">
    <citation type="submission" date="2016-02" db="EMBL/GenBank/DDBJ databases">
        <title>RNAseq analyses of the midgut from blood- or serum-fed Ixodes ricinus ticks.</title>
        <authorList>
            <person name="Perner J."/>
            <person name="Provaznik J."/>
            <person name="Schrenkova J."/>
            <person name="Urbanova V."/>
            <person name="Ribeiro J.M."/>
            <person name="Kopacek P."/>
        </authorList>
    </citation>
    <scope>NUCLEOTIDE SEQUENCE</scope>
    <source>
        <tissue evidence="10">Gut</tissue>
    </source>
</reference>
<dbReference type="GO" id="GO:0000978">
    <property type="term" value="F:RNA polymerase II cis-regulatory region sequence-specific DNA binding"/>
    <property type="evidence" value="ECO:0007669"/>
    <property type="project" value="TreeGrafter"/>
</dbReference>
<proteinExistence type="evidence at transcript level"/>
<feature type="region of interest" description="Disordered" evidence="8">
    <location>
        <begin position="179"/>
        <end position="257"/>
    </location>
</feature>
<evidence type="ECO:0000256" key="5">
    <source>
        <dbReference type="ARBA" id="ARBA00022833"/>
    </source>
</evidence>
<evidence type="ECO:0000256" key="6">
    <source>
        <dbReference type="ARBA" id="ARBA00023242"/>
    </source>
</evidence>
<dbReference type="GO" id="GO:0005634">
    <property type="term" value="C:nucleus"/>
    <property type="evidence" value="ECO:0007669"/>
    <property type="project" value="UniProtKB-SubCell"/>
</dbReference>
<evidence type="ECO:0000256" key="4">
    <source>
        <dbReference type="ARBA" id="ARBA00022771"/>
    </source>
</evidence>
<feature type="domain" description="C2H2-type" evidence="9">
    <location>
        <begin position="328"/>
        <end position="355"/>
    </location>
</feature>
<feature type="compositionally biased region" description="Low complexity" evidence="8">
    <location>
        <begin position="200"/>
        <end position="225"/>
    </location>
</feature>
<evidence type="ECO:0000259" key="9">
    <source>
        <dbReference type="PROSITE" id="PS50157"/>
    </source>
</evidence>